<name>A0A512RG54_9BACT</name>
<proteinExistence type="predicted"/>
<dbReference type="Proteomes" id="UP000321436">
    <property type="component" value="Unassembled WGS sequence"/>
</dbReference>
<evidence type="ECO:0000313" key="2">
    <source>
        <dbReference type="Proteomes" id="UP000321436"/>
    </source>
</evidence>
<dbReference type="OrthoDB" id="1367161at2"/>
<accession>A0A512RG54</accession>
<dbReference type="RefSeq" id="WP_146858290.1">
    <property type="nucleotide sequence ID" value="NZ_BKAU01000001.1"/>
</dbReference>
<comment type="caution">
    <text evidence="1">The sequence shown here is derived from an EMBL/GenBank/DDBJ whole genome shotgun (WGS) entry which is preliminary data.</text>
</comment>
<gene>
    <name evidence="1" type="ORF">CCY01nite_09420</name>
</gene>
<protein>
    <submittedName>
        <fullName evidence="1">Uncharacterized protein</fullName>
    </submittedName>
</protein>
<dbReference type="EMBL" id="BKAU01000001">
    <property type="protein sequence ID" value="GEP94682.1"/>
    <property type="molecule type" value="Genomic_DNA"/>
</dbReference>
<reference evidence="1 2" key="1">
    <citation type="submission" date="2019-07" db="EMBL/GenBank/DDBJ databases">
        <title>Whole genome shotgun sequence of Chitinophaga cymbidii NBRC 109752.</title>
        <authorList>
            <person name="Hosoyama A."/>
            <person name="Uohara A."/>
            <person name="Ohji S."/>
            <person name="Ichikawa N."/>
        </authorList>
    </citation>
    <scope>NUCLEOTIDE SEQUENCE [LARGE SCALE GENOMIC DNA]</scope>
    <source>
        <strain evidence="1 2">NBRC 109752</strain>
    </source>
</reference>
<dbReference type="AlphaFoldDB" id="A0A512RG54"/>
<keyword evidence="2" id="KW-1185">Reference proteome</keyword>
<sequence>MEQTKSFVREEAVRLKRALDNFIEFGVKSEHSFDINCEILRNYLIEPVDTSEQFKDLFDKLKSMSGPCIYWADIVGEKLTNVQIVEAMRKYDISNNETGKRRQLPVIYKRIRDSRTLYVGKVNGGIWARVLTHFGYHLNGNLQGLQLYHWAKDLGLVIRFNILEFDGGCLRLLPAIEYEIAKQKSPLIGSHSS</sequence>
<organism evidence="1 2">
    <name type="scientific">Chitinophaga cymbidii</name>
    <dbReference type="NCBI Taxonomy" id="1096750"/>
    <lineage>
        <taxon>Bacteria</taxon>
        <taxon>Pseudomonadati</taxon>
        <taxon>Bacteroidota</taxon>
        <taxon>Chitinophagia</taxon>
        <taxon>Chitinophagales</taxon>
        <taxon>Chitinophagaceae</taxon>
        <taxon>Chitinophaga</taxon>
    </lineage>
</organism>
<evidence type="ECO:0000313" key="1">
    <source>
        <dbReference type="EMBL" id="GEP94682.1"/>
    </source>
</evidence>